<dbReference type="Pfam" id="PF13419">
    <property type="entry name" value="HAD_2"/>
    <property type="match status" value="1"/>
</dbReference>
<evidence type="ECO:0000256" key="1">
    <source>
        <dbReference type="ARBA" id="ARBA00001946"/>
    </source>
</evidence>
<keyword evidence="3" id="KW-0479">Metal-binding</keyword>
<dbReference type="InterPro" id="IPR051600">
    <property type="entry name" value="Beta-PGM-like"/>
</dbReference>
<proteinExistence type="inferred from homology"/>
<dbReference type="SUPFAM" id="SSF56784">
    <property type="entry name" value="HAD-like"/>
    <property type="match status" value="1"/>
</dbReference>
<name>A0ABZ2ULH2_9FLAO</name>
<dbReference type="InterPro" id="IPR023214">
    <property type="entry name" value="HAD_sf"/>
</dbReference>
<reference evidence="6 7" key="1">
    <citation type="submission" date="2024-03" db="EMBL/GenBank/DDBJ databases">
        <title>Flavobacterium soyae.</title>
        <authorList>
            <person name="Zheng W."/>
        </authorList>
    </citation>
    <scope>NUCLEOTIDE SEQUENCE [LARGE SCALE GENOMIC DNA]</scope>
    <source>
        <strain evidence="6 7">55</strain>
    </source>
</reference>
<sequence length="267" mass="30715">MVLIKTLRLCELCEIKKILRIFAKNLCGLLWNNALLPYLAAVKKQKYRMKQQCVIFDMDGVISHTNPHHVKAFEAFFDKYQIPYTNEEFEEHMYGKHNSYIMTHFFKRPVAGEELLKLEDEKEGMFREIYKDKVDTIPHYLDFLSELKSRSFKTAVATSAPRANLDLIINTLQIAYKMDSMMSSEDVKFHKPNPEVYLKSAERVGVSPSDCVVFEDSFSGITAGLNAGMKVVGVLSTHTKEELPVCDFYINDYSEINADKILELLNS</sequence>
<comment type="cofactor">
    <cofactor evidence="1">
        <name>Mg(2+)</name>
        <dbReference type="ChEBI" id="CHEBI:18420"/>
    </cofactor>
</comment>
<keyword evidence="5" id="KW-0119">Carbohydrate metabolism</keyword>
<evidence type="ECO:0000313" key="6">
    <source>
        <dbReference type="EMBL" id="WYZ21119.1"/>
    </source>
</evidence>
<gene>
    <name evidence="6" type="ORF">AABD74_06565</name>
</gene>
<dbReference type="InterPro" id="IPR023198">
    <property type="entry name" value="PGP-like_dom2"/>
</dbReference>
<evidence type="ECO:0000256" key="4">
    <source>
        <dbReference type="ARBA" id="ARBA00022842"/>
    </source>
</evidence>
<dbReference type="CDD" id="cd07505">
    <property type="entry name" value="HAD_BPGM-like"/>
    <property type="match status" value="1"/>
</dbReference>
<dbReference type="Proteomes" id="UP001623852">
    <property type="component" value="Chromosome"/>
</dbReference>
<dbReference type="PRINTS" id="PR00413">
    <property type="entry name" value="HADHALOGNASE"/>
</dbReference>
<protein>
    <submittedName>
        <fullName evidence="6">HAD family phosphatase</fullName>
    </submittedName>
</protein>
<evidence type="ECO:0000256" key="2">
    <source>
        <dbReference type="ARBA" id="ARBA00006171"/>
    </source>
</evidence>
<keyword evidence="4" id="KW-0460">Magnesium</keyword>
<dbReference type="SFLD" id="SFLDG01135">
    <property type="entry name" value="C1.5.6:_HAD__Beta-PGM__Phospha"/>
    <property type="match status" value="1"/>
</dbReference>
<comment type="similarity">
    <text evidence="2">Belongs to the HAD-like hydrolase superfamily. CbbY/CbbZ/Gph/YieH family.</text>
</comment>
<dbReference type="PANTHER" id="PTHR46193:SF18">
    <property type="entry name" value="HEXITOL PHOSPHATASE B"/>
    <property type="match status" value="1"/>
</dbReference>
<dbReference type="InterPro" id="IPR006439">
    <property type="entry name" value="HAD-SF_hydro_IA"/>
</dbReference>
<dbReference type="Gene3D" id="3.40.50.1000">
    <property type="entry name" value="HAD superfamily/HAD-like"/>
    <property type="match status" value="1"/>
</dbReference>
<keyword evidence="7" id="KW-1185">Reference proteome</keyword>
<evidence type="ECO:0000256" key="3">
    <source>
        <dbReference type="ARBA" id="ARBA00022723"/>
    </source>
</evidence>
<dbReference type="InterPro" id="IPR041492">
    <property type="entry name" value="HAD_2"/>
</dbReference>
<dbReference type="SFLD" id="SFLDG01129">
    <property type="entry name" value="C1.5:_HAD__Beta-PGM__Phosphata"/>
    <property type="match status" value="1"/>
</dbReference>
<accession>A0ABZ2ULH2</accession>
<evidence type="ECO:0000313" key="7">
    <source>
        <dbReference type="Proteomes" id="UP001623852"/>
    </source>
</evidence>
<dbReference type="EMBL" id="CP150845">
    <property type="protein sequence ID" value="WYZ21119.1"/>
    <property type="molecule type" value="Genomic_DNA"/>
</dbReference>
<evidence type="ECO:0000256" key="5">
    <source>
        <dbReference type="ARBA" id="ARBA00023277"/>
    </source>
</evidence>
<organism evidence="6 7">
    <name type="scientific">Flavobacterium soyae</name>
    <dbReference type="NCBI Taxonomy" id="2903098"/>
    <lineage>
        <taxon>Bacteria</taxon>
        <taxon>Pseudomonadati</taxon>
        <taxon>Bacteroidota</taxon>
        <taxon>Flavobacteriia</taxon>
        <taxon>Flavobacteriales</taxon>
        <taxon>Flavobacteriaceae</taxon>
        <taxon>Flavobacterium</taxon>
    </lineage>
</organism>
<dbReference type="PANTHER" id="PTHR46193">
    <property type="entry name" value="6-PHOSPHOGLUCONATE PHOSPHATASE"/>
    <property type="match status" value="1"/>
</dbReference>
<dbReference type="Gene3D" id="1.10.150.240">
    <property type="entry name" value="Putative phosphatase, domain 2"/>
    <property type="match status" value="1"/>
</dbReference>
<dbReference type="InterPro" id="IPR036412">
    <property type="entry name" value="HAD-like_sf"/>
</dbReference>
<dbReference type="SFLD" id="SFLDS00003">
    <property type="entry name" value="Haloacid_Dehalogenase"/>
    <property type="match status" value="1"/>
</dbReference>
<dbReference type="NCBIfam" id="TIGR01509">
    <property type="entry name" value="HAD-SF-IA-v3"/>
    <property type="match status" value="1"/>
</dbReference>